<sequence length="181" mass="20831">YERILQLAEQKVSNKKIELPDGFVVGFEYGKAIFSRQKDRQPERQTSDSIELKVPGQTRFGNYLIEASVLETGECDVEKFKAGKKQFVEWFDFDKMKSPLLVRFREGAERFWPLGSAGEKKVGKFLTAAKVPQELRRKLLIIADSEKIIWVWPIRMSEQAKITGGTRKILQLQITDTNPAH</sequence>
<organism evidence="2">
    <name type="scientific">marine sediment metagenome</name>
    <dbReference type="NCBI Taxonomy" id="412755"/>
    <lineage>
        <taxon>unclassified sequences</taxon>
        <taxon>metagenomes</taxon>
        <taxon>ecological metagenomes</taxon>
    </lineage>
</organism>
<feature type="non-terminal residue" evidence="2">
    <location>
        <position position="1"/>
    </location>
</feature>
<dbReference type="GO" id="GO:0005737">
    <property type="term" value="C:cytoplasm"/>
    <property type="evidence" value="ECO:0007669"/>
    <property type="project" value="InterPro"/>
</dbReference>
<evidence type="ECO:0000259" key="1">
    <source>
        <dbReference type="SMART" id="SM00977"/>
    </source>
</evidence>
<dbReference type="AlphaFoldDB" id="X1ILZ6"/>
<dbReference type="InterPro" id="IPR020825">
    <property type="entry name" value="Phe-tRNA_synthase-like_B3/B4"/>
</dbReference>
<proteinExistence type="predicted"/>
<dbReference type="SMART" id="SM00977">
    <property type="entry name" value="TilS_C"/>
    <property type="match status" value="1"/>
</dbReference>
<comment type="caution">
    <text evidence="2">The sequence shown here is derived from an EMBL/GenBank/DDBJ whole genome shotgun (WGS) entry which is preliminary data.</text>
</comment>
<protein>
    <recommendedName>
        <fullName evidence="1">Lysidine-tRNA(Ile) synthetase C-terminal domain-containing protein</fullName>
    </recommendedName>
</protein>
<gene>
    <name evidence="2" type="ORF">S03H2_46858</name>
</gene>
<dbReference type="Gene3D" id="3.50.40.10">
    <property type="entry name" value="Phenylalanyl-trna Synthetase, Chain B, domain 3"/>
    <property type="match status" value="1"/>
</dbReference>
<dbReference type="SUPFAM" id="SSF56037">
    <property type="entry name" value="PheT/TilS domain"/>
    <property type="match status" value="1"/>
</dbReference>
<reference evidence="2" key="1">
    <citation type="journal article" date="2014" name="Front. Microbiol.">
        <title>High frequency of phylogenetically diverse reductive dehalogenase-homologous genes in deep subseafloor sedimentary metagenomes.</title>
        <authorList>
            <person name="Kawai M."/>
            <person name="Futagami T."/>
            <person name="Toyoda A."/>
            <person name="Takaki Y."/>
            <person name="Nishi S."/>
            <person name="Hori S."/>
            <person name="Arai W."/>
            <person name="Tsubouchi T."/>
            <person name="Morono Y."/>
            <person name="Uchiyama I."/>
            <person name="Ito T."/>
            <person name="Fujiyama A."/>
            <person name="Inagaki F."/>
            <person name="Takami H."/>
        </authorList>
    </citation>
    <scope>NUCLEOTIDE SEQUENCE</scope>
    <source>
        <strain evidence="2">Expedition CK06-06</strain>
    </source>
</reference>
<dbReference type="GO" id="GO:0005524">
    <property type="term" value="F:ATP binding"/>
    <property type="evidence" value="ECO:0007669"/>
    <property type="project" value="InterPro"/>
</dbReference>
<dbReference type="Pfam" id="PF11734">
    <property type="entry name" value="TilS_C"/>
    <property type="match status" value="1"/>
</dbReference>
<name>X1ILZ6_9ZZZZ</name>
<accession>X1ILZ6</accession>
<feature type="domain" description="Lysidine-tRNA(Ile) synthetase C-terminal" evidence="1">
    <location>
        <begin position="100"/>
        <end position="172"/>
    </location>
</feature>
<evidence type="ECO:0000313" key="2">
    <source>
        <dbReference type="EMBL" id="GAH67129.1"/>
    </source>
</evidence>
<dbReference type="GO" id="GO:0016879">
    <property type="term" value="F:ligase activity, forming carbon-nitrogen bonds"/>
    <property type="evidence" value="ECO:0007669"/>
    <property type="project" value="InterPro"/>
</dbReference>
<dbReference type="GO" id="GO:0008033">
    <property type="term" value="P:tRNA processing"/>
    <property type="evidence" value="ECO:0007669"/>
    <property type="project" value="InterPro"/>
</dbReference>
<dbReference type="NCBIfam" id="TIGR02433">
    <property type="entry name" value="lysidine_TilS_C"/>
    <property type="match status" value="1"/>
</dbReference>
<dbReference type="InterPro" id="IPR012796">
    <property type="entry name" value="Lysidine-tRNA-synth_C"/>
</dbReference>
<dbReference type="EMBL" id="BARU01029456">
    <property type="protein sequence ID" value="GAH67129.1"/>
    <property type="molecule type" value="Genomic_DNA"/>
</dbReference>